<dbReference type="Pfam" id="PF00005">
    <property type="entry name" value="ABC_tran"/>
    <property type="match status" value="2"/>
</dbReference>
<keyword evidence="7" id="KW-1185">Reference proteome</keyword>
<name>A0A937US55_9ACTN</name>
<evidence type="ECO:0000256" key="1">
    <source>
        <dbReference type="ARBA" id="ARBA00022448"/>
    </source>
</evidence>
<keyword evidence="2" id="KW-0547">Nucleotide-binding</keyword>
<dbReference type="GO" id="GO:0016887">
    <property type="term" value="F:ATP hydrolysis activity"/>
    <property type="evidence" value="ECO:0007669"/>
    <property type="project" value="InterPro"/>
</dbReference>
<dbReference type="AlphaFoldDB" id="A0A937US55"/>
<evidence type="ECO:0000256" key="3">
    <source>
        <dbReference type="ARBA" id="ARBA00022840"/>
    </source>
</evidence>
<dbReference type="GO" id="GO:0005524">
    <property type="term" value="F:ATP binding"/>
    <property type="evidence" value="ECO:0007669"/>
    <property type="project" value="UniProtKB-KW"/>
</dbReference>
<evidence type="ECO:0000256" key="4">
    <source>
        <dbReference type="SAM" id="MobiDB-lite"/>
    </source>
</evidence>
<dbReference type="CDD" id="cd03219">
    <property type="entry name" value="ABC_Mj1267_LivG_branched"/>
    <property type="match status" value="1"/>
</dbReference>
<dbReference type="EMBL" id="JAEACQ010000385">
    <property type="protein sequence ID" value="MBL7633509.1"/>
    <property type="molecule type" value="Genomic_DNA"/>
</dbReference>
<proteinExistence type="predicted"/>
<evidence type="ECO:0000313" key="6">
    <source>
        <dbReference type="EMBL" id="MBL7633509.1"/>
    </source>
</evidence>
<feature type="compositionally biased region" description="Low complexity" evidence="4">
    <location>
        <begin position="94"/>
        <end position="119"/>
    </location>
</feature>
<dbReference type="SUPFAM" id="SSF52540">
    <property type="entry name" value="P-loop containing nucleoside triphosphate hydrolases"/>
    <property type="match status" value="1"/>
</dbReference>
<dbReference type="PROSITE" id="PS50893">
    <property type="entry name" value="ABC_TRANSPORTER_2"/>
    <property type="match status" value="1"/>
</dbReference>
<dbReference type="SMART" id="SM00382">
    <property type="entry name" value="AAA"/>
    <property type="match status" value="1"/>
</dbReference>
<dbReference type="InterPro" id="IPR051120">
    <property type="entry name" value="ABC_AA/LPS_Transport"/>
</dbReference>
<dbReference type="GO" id="GO:0005886">
    <property type="term" value="C:plasma membrane"/>
    <property type="evidence" value="ECO:0007669"/>
    <property type="project" value="TreeGrafter"/>
</dbReference>
<dbReference type="Pfam" id="PF12399">
    <property type="entry name" value="BCA_ABC_TP_C"/>
    <property type="match status" value="1"/>
</dbReference>
<protein>
    <submittedName>
        <fullName evidence="6">ABC transporter ATP-binding protein</fullName>
    </submittedName>
</protein>
<dbReference type="InterPro" id="IPR032823">
    <property type="entry name" value="BCA_ABC_TP_C"/>
</dbReference>
<evidence type="ECO:0000313" key="7">
    <source>
        <dbReference type="Proteomes" id="UP000604475"/>
    </source>
</evidence>
<dbReference type="PANTHER" id="PTHR45772">
    <property type="entry name" value="CONSERVED COMPONENT OF ABC TRANSPORTER FOR NATURAL AMINO ACIDS-RELATED"/>
    <property type="match status" value="1"/>
</dbReference>
<dbReference type="InterPro" id="IPR027417">
    <property type="entry name" value="P-loop_NTPase"/>
</dbReference>
<accession>A0A937US55</accession>
<evidence type="ECO:0000259" key="5">
    <source>
        <dbReference type="PROSITE" id="PS50893"/>
    </source>
</evidence>
<dbReference type="InterPro" id="IPR003593">
    <property type="entry name" value="AAA+_ATPase"/>
</dbReference>
<feature type="region of interest" description="Disordered" evidence="4">
    <location>
        <begin position="94"/>
        <end position="136"/>
    </location>
</feature>
<evidence type="ECO:0000256" key="2">
    <source>
        <dbReference type="ARBA" id="ARBA00022741"/>
    </source>
</evidence>
<sequence length="347" mass="36018">MGWAPDAPTVPSPGSVPPPRPILDVAGLTLRFGGLTSLDDVSLRHHRGSVLAVIGPNGAGKTSLFNCLTGAYRPRRGSAHFWPTHVRGVTPWAPAAAPARRPRAGPAGRRTDAATDAAGEAMDGQAARGEAEDGEIEDGGIVEDEAAGRGAGPAVARRPVELFGRSPHAVARLGVARTFQNIRLFGDLTALDNVRVGVEVRARVGAGRALLPLPRVRREAAAVTSTAWELLDFVGLADRAGQPAAGLPYGAQRRLEIARALGTRPSLLLLDEPAAGATAAERRDLVDLIGQIRARGISVLLIEHDMRLVSAVADTVVVLAFGKVIATGTPAEVRADPAVIGAYLGTG</sequence>
<reference evidence="6" key="1">
    <citation type="submission" date="2020-12" db="EMBL/GenBank/DDBJ databases">
        <title>Genomic characterization of non-nitrogen-fixing Frankia strains.</title>
        <authorList>
            <person name="Carlos-Shanley C."/>
            <person name="Guerra T."/>
            <person name="Hahn D."/>
        </authorList>
    </citation>
    <scope>NUCLEOTIDE SEQUENCE</scope>
    <source>
        <strain evidence="6">CN6</strain>
    </source>
</reference>
<gene>
    <name evidence="6" type="ORF">I7412_41425</name>
</gene>
<organism evidence="6 7">
    <name type="scientific">Frankia nepalensis</name>
    <dbReference type="NCBI Taxonomy" id="1836974"/>
    <lineage>
        <taxon>Bacteria</taxon>
        <taxon>Bacillati</taxon>
        <taxon>Actinomycetota</taxon>
        <taxon>Actinomycetes</taxon>
        <taxon>Frankiales</taxon>
        <taxon>Frankiaceae</taxon>
        <taxon>Frankia</taxon>
    </lineage>
</organism>
<feature type="domain" description="ABC transporter" evidence="5">
    <location>
        <begin position="23"/>
        <end position="346"/>
    </location>
</feature>
<keyword evidence="1" id="KW-0813">Transport</keyword>
<comment type="caution">
    <text evidence="6">The sequence shown here is derived from an EMBL/GenBank/DDBJ whole genome shotgun (WGS) entry which is preliminary data.</text>
</comment>
<dbReference type="Proteomes" id="UP000604475">
    <property type="component" value="Unassembled WGS sequence"/>
</dbReference>
<dbReference type="InterPro" id="IPR003439">
    <property type="entry name" value="ABC_transporter-like_ATP-bd"/>
</dbReference>
<keyword evidence="3 6" id="KW-0067">ATP-binding</keyword>
<dbReference type="Gene3D" id="3.40.50.300">
    <property type="entry name" value="P-loop containing nucleotide triphosphate hydrolases"/>
    <property type="match status" value="1"/>
</dbReference>
<dbReference type="PANTHER" id="PTHR45772:SF4">
    <property type="entry name" value="ABC TRANSPORTER ATP-BINDING PROTEIN"/>
    <property type="match status" value="1"/>
</dbReference>